<name>A0ABR0LZN1_9PEZI</name>
<dbReference type="Proteomes" id="UP001357485">
    <property type="component" value="Unassembled WGS sequence"/>
</dbReference>
<reference evidence="2 3" key="1">
    <citation type="submission" date="2023-08" db="EMBL/GenBank/DDBJ databases">
        <title>Black Yeasts Isolated from many extreme environments.</title>
        <authorList>
            <person name="Coleine C."/>
            <person name="Stajich J.E."/>
            <person name="Selbmann L."/>
        </authorList>
    </citation>
    <scope>NUCLEOTIDE SEQUENCE [LARGE SCALE GENOMIC DNA]</scope>
    <source>
        <strain evidence="2 3">CCFEE 536</strain>
    </source>
</reference>
<proteinExistence type="predicted"/>
<evidence type="ECO:0000256" key="1">
    <source>
        <dbReference type="SAM" id="MobiDB-lite"/>
    </source>
</evidence>
<dbReference type="InterPro" id="IPR036397">
    <property type="entry name" value="RNaseH_sf"/>
</dbReference>
<comment type="caution">
    <text evidence="2">The sequence shown here is derived from an EMBL/GenBank/DDBJ whole genome shotgun (WGS) entry which is preliminary data.</text>
</comment>
<keyword evidence="3" id="KW-1185">Reference proteome</keyword>
<accession>A0ABR0LZN1</accession>
<dbReference type="EMBL" id="JAVRRA010008247">
    <property type="protein sequence ID" value="KAK5257323.1"/>
    <property type="molecule type" value="Genomic_DNA"/>
</dbReference>
<gene>
    <name evidence="2" type="ORF">LTR16_000992</name>
</gene>
<evidence type="ECO:0000313" key="3">
    <source>
        <dbReference type="Proteomes" id="UP001357485"/>
    </source>
</evidence>
<feature type="region of interest" description="Disordered" evidence="1">
    <location>
        <begin position="300"/>
        <end position="320"/>
    </location>
</feature>
<organism evidence="2 3">
    <name type="scientific">Cryomyces antarcticus</name>
    <dbReference type="NCBI Taxonomy" id="329879"/>
    <lineage>
        <taxon>Eukaryota</taxon>
        <taxon>Fungi</taxon>
        <taxon>Dikarya</taxon>
        <taxon>Ascomycota</taxon>
        <taxon>Pezizomycotina</taxon>
        <taxon>Dothideomycetes</taxon>
        <taxon>Dothideomycetes incertae sedis</taxon>
        <taxon>Cryomyces</taxon>
    </lineage>
</organism>
<evidence type="ECO:0000313" key="2">
    <source>
        <dbReference type="EMBL" id="KAK5257323.1"/>
    </source>
</evidence>
<dbReference type="Gene3D" id="3.30.420.10">
    <property type="entry name" value="Ribonuclease H-like superfamily/Ribonuclease H"/>
    <property type="match status" value="1"/>
</dbReference>
<protein>
    <recommendedName>
        <fullName evidence="4">Tc1-like transposase DDE domain-containing protein</fullName>
    </recommendedName>
</protein>
<feature type="region of interest" description="Disordered" evidence="1">
    <location>
        <begin position="64"/>
        <end position="86"/>
    </location>
</feature>
<sequence>MAPSAGYKKLSKSQKSAAVALRVSASMEWKDIAAELEVDKAAVCRAVNKVLNVSEDKRNLNRLLRSKELDPKPAGGPPRRVKPGDATSVAVREAVLTTYEHHDQTDAANFVLEEQYKKRKALGEITGNKPKKLHAPQVYHILRDKAHYNADPDPKRRKPILRKRELNKKHLDLGDETARINWWKLAHKLQKEKAILICVDETKINCGGTPNRHVSALQEQDKFGSRSEPCFSIMQWACACGDDVGVTRPQTEWVAESSEQREELKDKLEASIQKAKEEFAAKIELAKQPGTQEFEALQAENQRRNKENAYRNSTQQKGGRLPQMTAERLFKYEPFIREATKGMDYVFYAHEIYEKLLFPYFVKIQKRNPDRKVYISEDNLGSHGKARRLLAGEINKLGIRFVTWPPNSPDLHPVEKLHSVQKKILRPYLFSITSSAKSVKEEAKARIRHVWCNNAEFERNVVKLATVKEYVRVADICEAHGGGNHLRSNRICR</sequence>
<evidence type="ECO:0008006" key="4">
    <source>
        <dbReference type="Google" id="ProtNLM"/>
    </source>
</evidence>